<dbReference type="SMART" id="SM00450">
    <property type="entry name" value="RHOD"/>
    <property type="match status" value="1"/>
</dbReference>
<dbReference type="PROSITE" id="PS50206">
    <property type="entry name" value="RHODANESE_3"/>
    <property type="match status" value="2"/>
</dbReference>
<dbReference type="PANTHER" id="PTHR43084">
    <property type="entry name" value="PERSULFIDE DIOXYGENASE ETHE1"/>
    <property type="match status" value="1"/>
</dbReference>
<dbReference type="InterPro" id="IPR001763">
    <property type="entry name" value="Rhodanese-like_dom"/>
</dbReference>
<evidence type="ECO:0000313" key="4">
    <source>
        <dbReference type="Proteomes" id="UP000694287"/>
    </source>
</evidence>
<dbReference type="Pfam" id="PF00753">
    <property type="entry name" value="Lactamase_B"/>
    <property type="match status" value="1"/>
</dbReference>
<organism evidence="3 4">
    <name type="scientific">Pseudonocardia abyssalis</name>
    <dbReference type="NCBI Taxonomy" id="2792008"/>
    <lineage>
        <taxon>Bacteria</taxon>
        <taxon>Bacillati</taxon>
        <taxon>Actinomycetota</taxon>
        <taxon>Actinomycetes</taxon>
        <taxon>Pseudonocardiales</taxon>
        <taxon>Pseudonocardiaceae</taxon>
        <taxon>Pseudonocardia</taxon>
    </lineage>
</organism>
<evidence type="ECO:0000259" key="2">
    <source>
        <dbReference type="PROSITE" id="PS50206"/>
    </source>
</evidence>
<dbReference type="Pfam" id="PF00581">
    <property type="entry name" value="Rhodanese"/>
    <property type="match status" value="2"/>
</dbReference>
<proteinExistence type="predicted"/>
<dbReference type="PANTHER" id="PTHR43084:SF1">
    <property type="entry name" value="PERSULFIDE DIOXYGENASE ETHE1, MITOCHONDRIAL"/>
    <property type="match status" value="1"/>
</dbReference>
<dbReference type="CDD" id="cd00158">
    <property type="entry name" value="RHOD"/>
    <property type="match status" value="1"/>
</dbReference>
<dbReference type="InterPro" id="IPR001279">
    <property type="entry name" value="Metallo-B-lactamas"/>
</dbReference>
<dbReference type="InterPro" id="IPR044528">
    <property type="entry name" value="POD-like_MBL-fold"/>
</dbReference>
<dbReference type="InterPro" id="IPR051682">
    <property type="entry name" value="Mito_Persulfide_Diox"/>
</dbReference>
<feature type="domain" description="Rhodanese" evidence="2">
    <location>
        <begin position="368"/>
        <end position="447"/>
    </location>
</feature>
<keyword evidence="4" id="KW-1185">Reference proteome</keyword>
<evidence type="ECO:0000256" key="1">
    <source>
        <dbReference type="ARBA" id="ARBA00022723"/>
    </source>
</evidence>
<sequence length="452" mass="48413">MVNVEVIPTEELGDRSYLAHDGVVAVVVDPQRDIDRVETLLAERGLTVELVVETHIHNDYVTGGFQLAARTGARYVVNAEDPVTFDRVAVRAGDELTAGAMTVRVVATPGHTFTHLAYVISDGDGPPAVFTGGSLLYGSVGRTDLVDPARTDELTRAQYHSARHLAESLPGETAVYPTHGFGSFCSAGPTAGGPSGTIADERTRNDAVLEPDEDAFVARLVAGLTAYPAYYAHMAPVNLHGPAPVDLSPLPTLDPAELAKRIDAGEWVVDLRDRTAYAAEHLTGSVGIGLGPQFATWLGWVIPWDTPLTLIGESAEQVADAQRQLVRIGIDRPAGRATGTVDALADGRPTRSYPTATFDDLHAGRGDRAEEPVVVDVRRDDEYAVAHIRGALHIPLPELAARLDELPDRQLWVHCQSAYRASIGASLLDRAGFDVVLVADEFPHAQELGLTD</sequence>
<evidence type="ECO:0000313" key="3">
    <source>
        <dbReference type="EMBL" id="MBW0137264.1"/>
    </source>
</evidence>
<dbReference type="RefSeq" id="WP_218603110.1">
    <property type="nucleotide sequence ID" value="NZ_JADQDJ010000105.1"/>
</dbReference>
<comment type="caution">
    <text evidence="3">The sequence shown here is derived from an EMBL/GenBank/DDBJ whole genome shotgun (WGS) entry which is preliminary data.</text>
</comment>
<feature type="domain" description="Rhodanese" evidence="2">
    <location>
        <begin position="262"/>
        <end position="352"/>
    </location>
</feature>
<dbReference type="SMART" id="SM00849">
    <property type="entry name" value="Lactamase_B"/>
    <property type="match status" value="1"/>
</dbReference>
<gene>
    <name evidence="3" type="ORF">I4I81_23805</name>
</gene>
<name>A0ABS6UZX6_9PSEU</name>
<dbReference type="CDD" id="cd07724">
    <property type="entry name" value="POD-like_MBL-fold"/>
    <property type="match status" value="1"/>
</dbReference>
<dbReference type="EMBL" id="JADQDK010000001">
    <property type="protein sequence ID" value="MBW0137264.1"/>
    <property type="molecule type" value="Genomic_DNA"/>
</dbReference>
<accession>A0ABS6UZX6</accession>
<protein>
    <submittedName>
        <fullName evidence="3">MBL fold metallo-hydrolase</fullName>
    </submittedName>
</protein>
<dbReference type="Proteomes" id="UP000694287">
    <property type="component" value="Unassembled WGS sequence"/>
</dbReference>
<reference evidence="3 4" key="1">
    <citation type="submission" date="2020-11" db="EMBL/GenBank/DDBJ databases">
        <title>Pseudonocardia abyssalis sp. nov. and Pseudonocardia oceani sp. nov., description and phylogenomic analysis of two novel actinomycetes isolated from the deep Southern Ocean.</title>
        <authorList>
            <person name="Parra J."/>
        </authorList>
    </citation>
    <scope>NUCLEOTIDE SEQUENCE [LARGE SCALE GENOMIC DNA]</scope>
    <source>
        <strain evidence="3 4">KRD-168</strain>
    </source>
</reference>
<keyword evidence="1" id="KW-0479">Metal-binding</keyword>